<dbReference type="Proteomes" id="UP000324091">
    <property type="component" value="Chromosome 1"/>
</dbReference>
<evidence type="ECO:0000313" key="1">
    <source>
        <dbReference type="EMBL" id="TWW81395.1"/>
    </source>
</evidence>
<gene>
    <name evidence="1" type="ORF">D4764_01G0012100</name>
</gene>
<keyword evidence="2" id="KW-1185">Reference proteome</keyword>
<protein>
    <submittedName>
        <fullName evidence="1">Uncharacterized protein</fullName>
    </submittedName>
</protein>
<dbReference type="EMBL" id="RHFK02000001">
    <property type="protein sequence ID" value="TWW81395.1"/>
    <property type="molecule type" value="Genomic_DNA"/>
</dbReference>
<accession>A0A5C6PPJ6</accession>
<dbReference type="AlphaFoldDB" id="A0A5C6PPJ6"/>
<name>A0A5C6PPJ6_9TELE</name>
<evidence type="ECO:0000313" key="2">
    <source>
        <dbReference type="Proteomes" id="UP000324091"/>
    </source>
</evidence>
<comment type="caution">
    <text evidence="1">The sequence shown here is derived from an EMBL/GenBank/DDBJ whole genome shotgun (WGS) entry which is preliminary data.</text>
</comment>
<sequence>MVFWALRRFAVDRVPMRAELVKMFSTREEIDGEREPRVSRRGRQCRPEICILAHGVLGSATLCRGPRAHACRAGEDVFHTRGDRRREGAPREPVRGDRRRAVLDSFKQLQIDFQAKCICIRKTVLQAI</sequence>
<proteinExistence type="predicted"/>
<reference evidence="1 2" key="1">
    <citation type="submission" date="2019-04" db="EMBL/GenBank/DDBJ databases">
        <title>Chromosome genome assembly for Takifugu flavidus.</title>
        <authorList>
            <person name="Xiao S."/>
        </authorList>
    </citation>
    <scope>NUCLEOTIDE SEQUENCE [LARGE SCALE GENOMIC DNA]</scope>
    <source>
        <strain evidence="1">HTHZ2018</strain>
        <tissue evidence="1">Muscle</tissue>
    </source>
</reference>
<organism evidence="1 2">
    <name type="scientific">Takifugu flavidus</name>
    <name type="common">sansaifugu</name>
    <dbReference type="NCBI Taxonomy" id="433684"/>
    <lineage>
        <taxon>Eukaryota</taxon>
        <taxon>Metazoa</taxon>
        <taxon>Chordata</taxon>
        <taxon>Craniata</taxon>
        <taxon>Vertebrata</taxon>
        <taxon>Euteleostomi</taxon>
        <taxon>Actinopterygii</taxon>
        <taxon>Neopterygii</taxon>
        <taxon>Teleostei</taxon>
        <taxon>Neoteleostei</taxon>
        <taxon>Acanthomorphata</taxon>
        <taxon>Eupercaria</taxon>
        <taxon>Tetraodontiformes</taxon>
        <taxon>Tetradontoidea</taxon>
        <taxon>Tetraodontidae</taxon>
        <taxon>Takifugu</taxon>
    </lineage>
</organism>